<dbReference type="SUPFAM" id="SSF75005">
    <property type="entry name" value="Arabinanase/levansucrase/invertase"/>
    <property type="match status" value="2"/>
</dbReference>
<dbReference type="Proteomes" id="UP000014073">
    <property type="component" value="Unassembled WGS sequence"/>
</dbReference>
<dbReference type="OrthoDB" id="9794572at2"/>
<dbReference type="EMBL" id="ACBW01000154">
    <property type="protein sequence ID" value="EEF76811.1"/>
    <property type="molecule type" value="Genomic_DNA"/>
</dbReference>
<keyword evidence="2" id="KW-1185">Reference proteome</keyword>
<dbReference type="InterPro" id="IPR023296">
    <property type="entry name" value="Glyco_hydro_beta-prop_sf"/>
</dbReference>
<gene>
    <name evidence="1" type="ORF">BACCOPRO_02317</name>
</gene>
<dbReference type="Gene3D" id="2.115.10.20">
    <property type="entry name" value="Glycosyl hydrolase domain, family 43"/>
    <property type="match status" value="1"/>
</dbReference>
<sequence length="370" mass="42801">MKRSLLLFLLNVLIISFFSQEVFSLSDNSGQRDISSFVKKDGRENPATDDFLTNEEDTGLESCQDILARENELTFSDKIMKVKAENIFRDSTFYHWCSSVIKGEDGKYHLFYSRWKRTYTFYAWLTHSTIAHAVADHPAGPYHYQNTVLDFEKDVYRKGDMITAHNPKIKYFEGKYYLYFCSTSLDRDISNEELIETARGGYSHKNWQPLRVNQRTFVASSESLNGEFSINEKPLLEPDGPIETLVVNPAIVQGVDKRYYLIVKGDKPGSTKFERNQAVAVSSYPDRGFVLQDKPVIQDWDTEDMSLWCDQKNSVYYACFHAHTYIGMMVSSNGLDWKKALDFKIMKKEIPLYGGGCILPDRMERPFVFF</sequence>
<dbReference type="HOGENOM" id="CLU_055584_0_0_10"/>
<organism evidence="1 2">
    <name type="scientific">Phocaeicola coprophilus DSM 18228 = JCM 13818</name>
    <dbReference type="NCBI Taxonomy" id="547042"/>
    <lineage>
        <taxon>Bacteria</taxon>
        <taxon>Pseudomonadati</taxon>
        <taxon>Bacteroidota</taxon>
        <taxon>Bacteroidia</taxon>
        <taxon>Bacteroidales</taxon>
        <taxon>Bacteroidaceae</taxon>
        <taxon>Phocaeicola</taxon>
    </lineage>
</organism>
<evidence type="ECO:0000313" key="1">
    <source>
        <dbReference type="EMBL" id="EEF76811.1"/>
    </source>
</evidence>
<dbReference type="GeneID" id="78406293"/>
<accession>S0FDZ0</accession>
<dbReference type="RefSeq" id="WP_008143313.1">
    <property type="nucleotide sequence ID" value="NZ_EQ973643.1"/>
</dbReference>
<evidence type="ECO:0008006" key="3">
    <source>
        <dbReference type="Google" id="ProtNLM"/>
    </source>
</evidence>
<dbReference type="STRING" id="547042.BACCOPRO_02317"/>
<name>S0FDZ0_9BACT</name>
<dbReference type="eggNOG" id="COG1621">
    <property type="taxonomic scope" value="Bacteria"/>
</dbReference>
<dbReference type="CDD" id="cd08994">
    <property type="entry name" value="GH43_62_32_68_117_130-like"/>
    <property type="match status" value="1"/>
</dbReference>
<protein>
    <recommendedName>
        <fullName evidence="3">Glycosyl hydrolase, family 43</fullName>
    </recommendedName>
</protein>
<dbReference type="AlphaFoldDB" id="S0FDZ0"/>
<proteinExistence type="predicted"/>
<comment type="caution">
    <text evidence="1">The sequence shown here is derived from an EMBL/GenBank/DDBJ whole genome shotgun (WGS) entry which is preliminary data.</text>
</comment>
<evidence type="ECO:0000313" key="2">
    <source>
        <dbReference type="Proteomes" id="UP000014073"/>
    </source>
</evidence>
<reference evidence="1 2" key="1">
    <citation type="submission" date="2008-12" db="EMBL/GenBank/DDBJ databases">
        <authorList>
            <person name="Fulton L."/>
            <person name="Clifton S."/>
            <person name="Fulton B."/>
            <person name="Xu J."/>
            <person name="Minx P."/>
            <person name="Pepin K.H."/>
            <person name="Johnson M."/>
            <person name="Bhonagiri V."/>
            <person name="Nash W.E."/>
            <person name="Mardis E.R."/>
            <person name="Wilson R.K."/>
        </authorList>
    </citation>
    <scope>NUCLEOTIDE SEQUENCE [LARGE SCALE GENOMIC DNA]</scope>
    <source>
        <strain evidence="1 2">DSM 18228</strain>
    </source>
</reference>